<evidence type="ECO:0000256" key="6">
    <source>
        <dbReference type="ARBA" id="ARBA00022989"/>
    </source>
</evidence>
<evidence type="ECO:0000256" key="4">
    <source>
        <dbReference type="ARBA" id="ARBA00022692"/>
    </source>
</evidence>
<feature type="transmembrane region" description="Helical" evidence="9">
    <location>
        <begin position="355"/>
        <end position="379"/>
    </location>
</feature>
<reference evidence="10" key="1">
    <citation type="submission" date="2021-01" db="EMBL/GenBank/DDBJ databases">
        <authorList>
            <person name="Corre E."/>
            <person name="Pelletier E."/>
            <person name="Niang G."/>
            <person name="Scheremetjew M."/>
            <person name="Finn R."/>
            <person name="Kale V."/>
            <person name="Holt S."/>
            <person name="Cochrane G."/>
            <person name="Meng A."/>
            <person name="Brown T."/>
            <person name="Cohen L."/>
        </authorList>
    </citation>
    <scope>NUCLEOTIDE SEQUENCE</scope>
    <source>
        <strain evidence="10">CCMP1594</strain>
    </source>
</reference>
<comment type="function">
    <text evidence="8 9">Intramembrane glycolipid transporter that operates in the biosynthetic pathway of dolichol-linked oligosaccharides, the glycan precursors employed in protein asparagine (N)-glycosylation. The sequential addition of sugars to dolichol pyrophosphate produces dolichol-linked oligosaccharides containing fourteen sugars, including two GlcNAcs, nine mannoses and three glucoses. Once assembled, the oligosaccharide is transferred from the lipid to nascent proteins by oligosaccharyltransferases. The assembly of dolichol-linked oligosaccharides begins on the cytosolic side of the endoplasmic reticulum membrane and finishes in its lumen. RFT1 could mediate the translocation of the cytosolically oriented intermediate DolPP-GlcNAc2Man5, produced by ALG11, into the ER lumen where dolichol-linked oligosaccharides assembly continues. However, the intramembrane lipid transporter activity could not be confirmed in vitro.</text>
</comment>
<dbReference type="Pfam" id="PF04506">
    <property type="entry name" value="Rft-1"/>
    <property type="match status" value="1"/>
</dbReference>
<feature type="transmembrane region" description="Helical" evidence="9">
    <location>
        <begin position="221"/>
        <end position="243"/>
    </location>
</feature>
<dbReference type="InterPro" id="IPR007594">
    <property type="entry name" value="RFT1"/>
</dbReference>
<gene>
    <name evidence="10" type="ORF">EGYM00163_LOCUS3296</name>
</gene>
<comment type="subcellular location">
    <subcellularLocation>
        <location evidence="1 9">Endoplasmic reticulum membrane</location>
        <topology evidence="1 9">Multi-pass membrane protein</topology>
    </subcellularLocation>
</comment>
<dbReference type="EMBL" id="HBJA01010513">
    <property type="protein sequence ID" value="CAE0792180.1"/>
    <property type="molecule type" value="Transcribed_RNA"/>
</dbReference>
<evidence type="ECO:0000256" key="1">
    <source>
        <dbReference type="ARBA" id="ARBA00004477"/>
    </source>
</evidence>
<dbReference type="PANTHER" id="PTHR13117:SF5">
    <property type="entry name" value="PROTEIN RFT1 HOMOLOG"/>
    <property type="match status" value="1"/>
</dbReference>
<protein>
    <recommendedName>
        <fullName evidence="9">Protein RFT1 homolog</fullName>
    </recommendedName>
</protein>
<keyword evidence="4 9" id="KW-0812">Transmembrane</keyword>
<sequence>MLFDVRVVLEGVALLSKTVATWIALRFFINAEHNTTNTLTVFAGAQCLHSVVLLLGYNGYYLLRWSRSSELQTLVNSNWKLLPHNVRGCAWIDFEQFMATYELWVESFLRCILQEGEKWVMMTYVVLAEQGAYEVVANLGSLVARMLFKFVEDIALTAWSKLLGDGTPSVVALQKSGKLFALLVKFMMLIGVVFICFGIPFCEMLLWILYSNKWLTTSAPLLLKGYCVYVCCMGLCGISEAFMRAAANSRDLNRFKTFQLICGLIYLGSLYLLAHVYDYGSIGVIAANVLSMSLRTLYCMHFGLQYFRRHGAQDHFNVSCFSPFSPGTWAVLFGLVVVLWGSYHKFPLLHDGAVRLGHAACHLSIGVVCFGVFCAVVWARDRLFLVNLKRLWKSENID</sequence>
<feature type="transmembrane region" description="Helical" evidence="9">
    <location>
        <begin position="182"/>
        <end position="209"/>
    </location>
</feature>
<evidence type="ECO:0000256" key="8">
    <source>
        <dbReference type="ARBA" id="ARBA00045912"/>
    </source>
</evidence>
<feature type="transmembrane region" description="Helical" evidence="9">
    <location>
        <begin position="7"/>
        <end position="29"/>
    </location>
</feature>
<dbReference type="AlphaFoldDB" id="A0A7S4CC82"/>
<feature type="transmembrane region" description="Helical" evidence="9">
    <location>
        <begin position="41"/>
        <end position="63"/>
    </location>
</feature>
<proteinExistence type="inferred from homology"/>
<comment type="caution">
    <text evidence="9">Lacks conserved residue(s) required for the propagation of feature annotation.</text>
</comment>
<evidence type="ECO:0000256" key="9">
    <source>
        <dbReference type="RuleBase" id="RU365067"/>
    </source>
</evidence>
<dbReference type="GO" id="GO:0006488">
    <property type="term" value="P:dolichol-linked oligosaccharide biosynthetic process"/>
    <property type="evidence" value="ECO:0007669"/>
    <property type="project" value="InterPro"/>
</dbReference>
<keyword evidence="6 9" id="KW-1133">Transmembrane helix</keyword>
<evidence type="ECO:0000256" key="5">
    <source>
        <dbReference type="ARBA" id="ARBA00022824"/>
    </source>
</evidence>
<accession>A0A7S4CC82</accession>
<dbReference type="GO" id="GO:0005789">
    <property type="term" value="C:endoplasmic reticulum membrane"/>
    <property type="evidence" value="ECO:0007669"/>
    <property type="project" value="UniProtKB-SubCell"/>
</dbReference>
<evidence type="ECO:0000256" key="3">
    <source>
        <dbReference type="ARBA" id="ARBA00010288"/>
    </source>
</evidence>
<organism evidence="10">
    <name type="scientific">Eutreptiella gymnastica</name>
    <dbReference type="NCBI Taxonomy" id="73025"/>
    <lineage>
        <taxon>Eukaryota</taxon>
        <taxon>Discoba</taxon>
        <taxon>Euglenozoa</taxon>
        <taxon>Euglenida</taxon>
        <taxon>Spirocuta</taxon>
        <taxon>Euglenophyceae</taxon>
        <taxon>Eutreptiales</taxon>
        <taxon>Eutreptiaceae</taxon>
        <taxon>Eutreptiella</taxon>
    </lineage>
</organism>
<evidence type="ECO:0000256" key="2">
    <source>
        <dbReference type="ARBA" id="ARBA00004922"/>
    </source>
</evidence>
<feature type="transmembrane region" description="Helical" evidence="9">
    <location>
        <begin position="255"/>
        <end position="273"/>
    </location>
</feature>
<name>A0A7S4CC82_9EUGL</name>
<keyword evidence="7 9" id="KW-0472">Membrane</keyword>
<dbReference type="PANTHER" id="PTHR13117">
    <property type="entry name" value="ENDOPLASMIC RETICULUM MULTISPAN TRANSMEMBRANE PROTEIN-RELATED"/>
    <property type="match status" value="1"/>
</dbReference>
<feature type="transmembrane region" description="Helical" evidence="9">
    <location>
        <begin position="318"/>
        <end position="343"/>
    </location>
</feature>
<comment type="similarity">
    <text evidence="3 9">Belongs to the RFT1 family.</text>
</comment>
<comment type="pathway">
    <text evidence="2">Protein modification; protein glycosylation.</text>
</comment>
<evidence type="ECO:0000256" key="7">
    <source>
        <dbReference type="ARBA" id="ARBA00023136"/>
    </source>
</evidence>
<feature type="transmembrane region" description="Helical" evidence="9">
    <location>
        <begin position="279"/>
        <end position="298"/>
    </location>
</feature>
<dbReference type="GO" id="GO:0034203">
    <property type="term" value="P:glycolipid translocation"/>
    <property type="evidence" value="ECO:0007669"/>
    <property type="project" value="TreeGrafter"/>
</dbReference>
<keyword evidence="5" id="KW-0256">Endoplasmic reticulum</keyword>
<evidence type="ECO:0000313" key="10">
    <source>
        <dbReference type="EMBL" id="CAE0792180.1"/>
    </source>
</evidence>